<dbReference type="PANTHER" id="PTHR34072">
    <property type="entry name" value="ENZYMATIC POLYPROTEIN-RELATED"/>
    <property type="match status" value="1"/>
</dbReference>
<dbReference type="OrthoDB" id="129142at2759"/>
<reference evidence="2 3" key="1">
    <citation type="journal article" date="2017" name="Genome Biol. Evol.">
        <title>Phytophthora megakarya and P. palmivora, closely related causal agents of cacao black pod rot, underwent increases in genome sizes and gene numbers by different mechanisms.</title>
        <authorList>
            <person name="Ali S.S."/>
            <person name="Shao J."/>
            <person name="Lary D.J."/>
            <person name="Kronmiller B."/>
            <person name="Shen D."/>
            <person name="Strem M.D."/>
            <person name="Amoako-Attah I."/>
            <person name="Akrofi A.Y."/>
            <person name="Begoude B.A."/>
            <person name="Ten Hoopen G.M."/>
            <person name="Coulibaly K."/>
            <person name="Kebe B.I."/>
            <person name="Melnick R.L."/>
            <person name="Guiltinan M.J."/>
            <person name="Tyler B.M."/>
            <person name="Meinhardt L.W."/>
            <person name="Bailey B.A."/>
        </authorList>
    </citation>
    <scope>NUCLEOTIDE SEQUENCE [LARGE SCALE GENOMIC DNA]</scope>
    <source>
        <strain evidence="3">sbr112.9</strain>
    </source>
</reference>
<evidence type="ECO:0000313" key="3">
    <source>
        <dbReference type="Proteomes" id="UP000237271"/>
    </source>
</evidence>
<proteinExistence type="predicted"/>
<evidence type="ECO:0000313" key="2">
    <source>
        <dbReference type="EMBL" id="POM64081.1"/>
    </source>
</evidence>
<sequence>MTAKVPAGRLHRWALTLQEYDFTIEYRRGRENHVADALSRGPAADEEEKEADTSEDVAIGPAEPTNKADNNSGDAEMITDHAAEAVIRVAQVQRVEAAEPGIVQFTDDDVKREQSTSNMVQRLKRKGSYRGKRDH</sequence>
<keyword evidence="3" id="KW-1185">Reference proteome</keyword>
<name>A0A2P4XEV4_9STRA</name>
<dbReference type="AlphaFoldDB" id="A0A2P4XEV4"/>
<protein>
    <submittedName>
        <fullName evidence="2">Retrotransposable element</fullName>
    </submittedName>
</protein>
<comment type="caution">
    <text evidence="2">The sequence shown here is derived from an EMBL/GenBank/DDBJ whole genome shotgun (WGS) entry which is preliminary data.</text>
</comment>
<gene>
    <name evidence="2" type="ORF">PHPALM_20443</name>
</gene>
<dbReference type="PANTHER" id="PTHR34072:SF58">
    <property type="entry name" value="DNA (CYTOSINE-5-)-METHYLTRANSFERASE"/>
    <property type="match status" value="1"/>
</dbReference>
<feature type="region of interest" description="Disordered" evidence="1">
    <location>
        <begin position="106"/>
        <end position="135"/>
    </location>
</feature>
<dbReference type="EMBL" id="NCKW01011199">
    <property type="protein sequence ID" value="POM64081.1"/>
    <property type="molecule type" value="Genomic_DNA"/>
</dbReference>
<accession>A0A2P4XEV4</accession>
<evidence type="ECO:0000256" key="1">
    <source>
        <dbReference type="SAM" id="MobiDB-lite"/>
    </source>
</evidence>
<dbReference type="Proteomes" id="UP000237271">
    <property type="component" value="Unassembled WGS sequence"/>
</dbReference>
<feature type="compositionally biased region" description="Basic residues" evidence="1">
    <location>
        <begin position="122"/>
        <end position="135"/>
    </location>
</feature>
<organism evidence="2 3">
    <name type="scientific">Phytophthora palmivora</name>
    <dbReference type="NCBI Taxonomy" id="4796"/>
    <lineage>
        <taxon>Eukaryota</taxon>
        <taxon>Sar</taxon>
        <taxon>Stramenopiles</taxon>
        <taxon>Oomycota</taxon>
        <taxon>Peronosporomycetes</taxon>
        <taxon>Peronosporales</taxon>
        <taxon>Peronosporaceae</taxon>
        <taxon>Phytophthora</taxon>
    </lineage>
</organism>
<feature type="region of interest" description="Disordered" evidence="1">
    <location>
        <begin position="34"/>
        <end position="79"/>
    </location>
</feature>
<feature type="compositionally biased region" description="Acidic residues" evidence="1">
    <location>
        <begin position="44"/>
        <end position="55"/>
    </location>
</feature>